<organism evidence="2">
    <name type="scientific">Mucochytrium quahogii</name>
    <dbReference type="NCBI Taxonomy" id="96639"/>
    <lineage>
        <taxon>Eukaryota</taxon>
        <taxon>Sar</taxon>
        <taxon>Stramenopiles</taxon>
        <taxon>Bigyra</taxon>
        <taxon>Labyrinthulomycetes</taxon>
        <taxon>Thraustochytrida</taxon>
        <taxon>Thraustochytriidae</taxon>
        <taxon>Mucochytrium</taxon>
    </lineage>
</organism>
<reference evidence="2" key="1">
    <citation type="submission" date="2021-01" db="EMBL/GenBank/DDBJ databases">
        <authorList>
            <person name="Corre E."/>
            <person name="Pelletier E."/>
            <person name="Niang G."/>
            <person name="Scheremetjew M."/>
            <person name="Finn R."/>
            <person name="Kale V."/>
            <person name="Holt S."/>
            <person name="Cochrane G."/>
            <person name="Meng A."/>
            <person name="Brown T."/>
            <person name="Cohen L."/>
        </authorList>
    </citation>
    <scope>NUCLEOTIDE SEQUENCE</scope>
    <source>
        <strain evidence="2">NY070348D</strain>
    </source>
</reference>
<keyword evidence="1" id="KW-1133">Transmembrane helix</keyword>
<evidence type="ECO:0000256" key="1">
    <source>
        <dbReference type="SAM" id="Phobius"/>
    </source>
</evidence>
<feature type="transmembrane region" description="Helical" evidence="1">
    <location>
        <begin position="12"/>
        <end position="36"/>
    </location>
</feature>
<accession>A0A7S2RH82</accession>
<feature type="transmembrane region" description="Helical" evidence="1">
    <location>
        <begin position="221"/>
        <end position="241"/>
    </location>
</feature>
<sequence length="276" mass="29786">MNFGSKQQGAQAASCCNIFAFVLALYCCISSSWVYVGYVSGTYMYSSTNSLSSAPFIASRSASTVYTTWGWGWNSDNLYYSNIGDEACSSTLTFTTMNTGTNATATSSQFADYFCDGSSFVLPTEAKVIQAFTIITTVLALLSGILGFMIATKGPKVAIAASALSFFAWISSIVAFAQASSWDYYKGLRNGSAGLLIKTTGSTSTYILANFEQGMWWGRTFWAMVIVFVILLFTTGAMISATRNPVVKKDNLDGHLDEQDASKDNEGISISYIQTV</sequence>
<name>A0A7S2RH82_9STRA</name>
<keyword evidence="1" id="KW-0812">Transmembrane</keyword>
<keyword evidence="1" id="KW-0472">Membrane</keyword>
<protein>
    <submittedName>
        <fullName evidence="2">Uncharacterized protein</fullName>
    </submittedName>
</protein>
<dbReference type="EMBL" id="HBHK01005698">
    <property type="protein sequence ID" value="CAD9670933.1"/>
    <property type="molecule type" value="Transcribed_RNA"/>
</dbReference>
<dbReference type="AlphaFoldDB" id="A0A7S2RH82"/>
<evidence type="ECO:0000313" key="2">
    <source>
        <dbReference type="EMBL" id="CAD9670930.1"/>
    </source>
</evidence>
<feature type="transmembrane region" description="Helical" evidence="1">
    <location>
        <begin position="157"/>
        <end position="179"/>
    </location>
</feature>
<gene>
    <name evidence="2" type="ORF">QSP1433_LOCUS3348</name>
    <name evidence="3" type="ORF">QSP1433_LOCUS3349</name>
</gene>
<evidence type="ECO:0000313" key="3">
    <source>
        <dbReference type="EMBL" id="CAD9670933.1"/>
    </source>
</evidence>
<feature type="transmembrane region" description="Helical" evidence="1">
    <location>
        <begin position="128"/>
        <end position="150"/>
    </location>
</feature>
<dbReference type="EMBL" id="HBHK01005697">
    <property type="protein sequence ID" value="CAD9670930.1"/>
    <property type="molecule type" value="Transcribed_RNA"/>
</dbReference>
<proteinExistence type="predicted"/>